<protein>
    <submittedName>
        <fullName evidence="3">Glycine/D-amino acid oxidase-like deaminating enzyme</fullName>
    </submittedName>
</protein>
<dbReference type="RefSeq" id="WP_132243980.1">
    <property type="nucleotide sequence ID" value="NZ_SLZU01000004.1"/>
</dbReference>
<dbReference type="Proteomes" id="UP000295696">
    <property type="component" value="Unassembled WGS sequence"/>
</dbReference>
<dbReference type="EMBL" id="SLZU01000004">
    <property type="protein sequence ID" value="TCS65352.1"/>
    <property type="molecule type" value="Genomic_DNA"/>
</dbReference>
<dbReference type="SUPFAM" id="SSF51905">
    <property type="entry name" value="FAD/NAD(P)-binding domain"/>
    <property type="match status" value="1"/>
</dbReference>
<dbReference type="GO" id="GO:0016491">
    <property type="term" value="F:oxidoreductase activity"/>
    <property type="evidence" value="ECO:0007669"/>
    <property type="project" value="UniProtKB-KW"/>
</dbReference>
<dbReference type="AlphaFoldDB" id="A0A4R3JHA9"/>
<dbReference type="InterPro" id="IPR006076">
    <property type="entry name" value="FAD-dep_OxRdtase"/>
</dbReference>
<gene>
    <name evidence="3" type="ORF">EDD52_104138</name>
</gene>
<dbReference type="PANTHER" id="PTHR13847">
    <property type="entry name" value="SARCOSINE DEHYDROGENASE-RELATED"/>
    <property type="match status" value="1"/>
</dbReference>
<evidence type="ECO:0000256" key="1">
    <source>
        <dbReference type="ARBA" id="ARBA00023002"/>
    </source>
</evidence>
<feature type="domain" description="FAD dependent oxidoreductase" evidence="2">
    <location>
        <begin position="41"/>
        <end position="401"/>
    </location>
</feature>
<keyword evidence="1" id="KW-0560">Oxidoreductase</keyword>
<proteinExistence type="predicted"/>
<evidence type="ECO:0000313" key="4">
    <source>
        <dbReference type="Proteomes" id="UP000295696"/>
    </source>
</evidence>
<reference evidence="3 4" key="1">
    <citation type="submission" date="2019-03" db="EMBL/GenBank/DDBJ databases">
        <title>Genomic Encyclopedia of Type Strains, Phase IV (KMG-IV): sequencing the most valuable type-strain genomes for metagenomic binning, comparative biology and taxonomic classification.</title>
        <authorList>
            <person name="Goeker M."/>
        </authorList>
    </citation>
    <scope>NUCLEOTIDE SEQUENCE [LARGE SCALE GENOMIC DNA]</scope>
    <source>
        <strain evidence="3 4">DSM 104836</strain>
    </source>
</reference>
<evidence type="ECO:0000313" key="3">
    <source>
        <dbReference type="EMBL" id="TCS65352.1"/>
    </source>
</evidence>
<organism evidence="3 4">
    <name type="scientific">Primorskyibacter sedentarius</name>
    <dbReference type="NCBI Taxonomy" id="745311"/>
    <lineage>
        <taxon>Bacteria</taxon>
        <taxon>Pseudomonadati</taxon>
        <taxon>Pseudomonadota</taxon>
        <taxon>Alphaproteobacteria</taxon>
        <taxon>Rhodobacterales</taxon>
        <taxon>Roseobacteraceae</taxon>
        <taxon>Primorskyibacter</taxon>
    </lineage>
</organism>
<dbReference type="Gene3D" id="3.50.50.60">
    <property type="entry name" value="FAD/NAD(P)-binding domain"/>
    <property type="match status" value="1"/>
</dbReference>
<dbReference type="OrthoDB" id="9806601at2"/>
<comment type="caution">
    <text evidence="3">The sequence shown here is derived from an EMBL/GenBank/DDBJ whole genome shotgun (WGS) entry which is preliminary data.</text>
</comment>
<keyword evidence="4" id="KW-1185">Reference proteome</keyword>
<sequence length="443" mass="47847">MRHLYGDFALSDAPNQQNFWAQGVPEDSLNAPAAEGDLHTDVLIVGGGYTGLNAALHLAEDGIATCMIDARHPGWGASGRNGGFCCVGGTRATNAMLTRQFGKGAAEEVRAAELRAVAHVDELTGRLGIEIDRHSDGETILAESVKAARKLEQTRNDMRRTYGVEPQLHDATALAARGMVSAHHAGLTLPVGFAIHPRKYLLGLLLAARAAGATVYANSPACSIERDGTGFVVTTPNARIHARRLIVATNGYTSEDLVPWLRGRTLPAQSSVIATDPMDEATLRAQGWTSHQMAYEDRAMLHYFHLTPDGRMVFGMRGGLKSSAANEARIRARVRADFDRIFPAWADVPTPYYWSGMVCLTASLTPFCGEIPEMPGAFAAFGYHGNGVAMGSYCGTILADLVQDKTPRHPLPRAFATPPPRFPLGKYRRALLSAEYLLARLID</sequence>
<dbReference type="InterPro" id="IPR036188">
    <property type="entry name" value="FAD/NAD-bd_sf"/>
</dbReference>
<dbReference type="GO" id="GO:0005737">
    <property type="term" value="C:cytoplasm"/>
    <property type="evidence" value="ECO:0007669"/>
    <property type="project" value="TreeGrafter"/>
</dbReference>
<dbReference type="Pfam" id="PF01266">
    <property type="entry name" value="DAO"/>
    <property type="match status" value="1"/>
</dbReference>
<dbReference type="Gene3D" id="3.30.9.10">
    <property type="entry name" value="D-Amino Acid Oxidase, subunit A, domain 2"/>
    <property type="match status" value="1"/>
</dbReference>
<evidence type="ECO:0000259" key="2">
    <source>
        <dbReference type="Pfam" id="PF01266"/>
    </source>
</evidence>
<accession>A0A4R3JHA9</accession>
<dbReference type="PANTHER" id="PTHR13847:SF281">
    <property type="entry name" value="FAD DEPENDENT OXIDOREDUCTASE DOMAIN-CONTAINING PROTEIN"/>
    <property type="match status" value="1"/>
</dbReference>
<name>A0A4R3JHA9_9RHOB</name>